<dbReference type="eggNOG" id="KOG1430">
    <property type="taxonomic scope" value="Eukaryota"/>
</dbReference>
<keyword evidence="3" id="KW-1133">Transmembrane helix</keyword>
<name>S3DV92_GLAL2</name>
<dbReference type="Gene3D" id="3.40.50.720">
    <property type="entry name" value="NAD(P)-binding Rossmann-like Domain"/>
    <property type="match status" value="1"/>
</dbReference>
<dbReference type="STRING" id="1116229.S3DV92"/>
<dbReference type="InterPro" id="IPR036291">
    <property type="entry name" value="NAD(P)-bd_dom_sf"/>
</dbReference>
<dbReference type="EMBL" id="KE145353">
    <property type="protein sequence ID" value="EPE35851.1"/>
    <property type="molecule type" value="Genomic_DNA"/>
</dbReference>
<organism evidence="5 6">
    <name type="scientific">Glarea lozoyensis (strain ATCC 20868 / MF5171)</name>
    <dbReference type="NCBI Taxonomy" id="1116229"/>
    <lineage>
        <taxon>Eukaryota</taxon>
        <taxon>Fungi</taxon>
        <taxon>Dikarya</taxon>
        <taxon>Ascomycota</taxon>
        <taxon>Pezizomycotina</taxon>
        <taxon>Leotiomycetes</taxon>
        <taxon>Helotiales</taxon>
        <taxon>Helotiaceae</taxon>
        <taxon>Glarea</taxon>
    </lineage>
</organism>
<dbReference type="RefSeq" id="XP_008076669.1">
    <property type="nucleotide sequence ID" value="XM_008078478.1"/>
</dbReference>
<sequence length="380" mass="41725">MVAPTSEKAVLILGGCGFVGFHIVNHFVKDQFFSSVAVVSRTAAKSTNRVDGATYHEGDLKDQESIRRVFDQIKPCLIINAACPSPVTGTLGEYNLVTVKGTQCLLKLAQESKDVQALIYISSCTLAKGAEHLELTEDYPLANTDPKSSAYARTKALAEISVLKANKPFPLDKTSPDASWAGYLLTSALRFPIVYGTHDPVGIPACLNALKKGQTNVQLGDGKNLWSFCSAHNACVATSILARRLLGLIDVPEMSHDTKVDGEAFNIHDGESHLFWGYARTVWRLAGHKPNNERLISIPAGLVLALASFLEWIFWIFSLGTKRPYQLGKQQVEYACFTHTYSIEKAKKRLGFNPVQTFEKSLNEAVTWSMENGGWGKKSK</sequence>
<feature type="transmembrane region" description="Helical" evidence="3">
    <location>
        <begin position="295"/>
        <end position="317"/>
    </location>
</feature>
<keyword evidence="6" id="KW-1185">Reference proteome</keyword>
<evidence type="ECO:0000259" key="4">
    <source>
        <dbReference type="Pfam" id="PF01073"/>
    </source>
</evidence>
<dbReference type="Proteomes" id="UP000016922">
    <property type="component" value="Unassembled WGS sequence"/>
</dbReference>
<dbReference type="OrthoDB" id="10058185at2759"/>
<evidence type="ECO:0000313" key="5">
    <source>
        <dbReference type="EMBL" id="EPE35851.1"/>
    </source>
</evidence>
<accession>S3DV92</accession>
<evidence type="ECO:0000256" key="1">
    <source>
        <dbReference type="ARBA" id="ARBA00009219"/>
    </source>
</evidence>
<keyword evidence="3" id="KW-0812">Transmembrane</keyword>
<protein>
    <submittedName>
        <fullName evidence="5">NAD(P)-binding Rossmann-fold containing protein</fullName>
    </submittedName>
</protein>
<dbReference type="InterPro" id="IPR002225">
    <property type="entry name" value="3Beta_OHSteriod_DH/Estase"/>
</dbReference>
<dbReference type="HOGENOM" id="CLU_007383_6_8_1"/>
<comment type="similarity">
    <text evidence="1">Belongs to the 3-beta-HSD family.</text>
</comment>
<feature type="domain" description="3-beta hydroxysteroid dehydrogenase/isomerase" evidence="4">
    <location>
        <begin position="11"/>
        <end position="293"/>
    </location>
</feature>
<dbReference type="GO" id="GO:0006694">
    <property type="term" value="P:steroid biosynthetic process"/>
    <property type="evidence" value="ECO:0007669"/>
    <property type="project" value="InterPro"/>
</dbReference>
<evidence type="ECO:0000313" key="6">
    <source>
        <dbReference type="Proteomes" id="UP000016922"/>
    </source>
</evidence>
<evidence type="ECO:0000256" key="2">
    <source>
        <dbReference type="ARBA" id="ARBA00023002"/>
    </source>
</evidence>
<evidence type="ECO:0000256" key="3">
    <source>
        <dbReference type="SAM" id="Phobius"/>
    </source>
</evidence>
<dbReference type="AlphaFoldDB" id="S3DV92"/>
<dbReference type="PANTHER" id="PTHR43245:SF51">
    <property type="entry name" value="SHORT CHAIN DEHYDROGENASE_REDUCTASE FAMILY 42E, MEMBER 2"/>
    <property type="match status" value="1"/>
</dbReference>
<dbReference type="OMA" id="MKIGGSH"/>
<dbReference type="SUPFAM" id="SSF51735">
    <property type="entry name" value="NAD(P)-binding Rossmann-fold domains"/>
    <property type="match status" value="1"/>
</dbReference>
<dbReference type="Pfam" id="PF01073">
    <property type="entry name" value="3Beta_HSD"/>
    <property type="match status" value="1"/>
</dbReference>
<keyword evidence="2" id="KW-0560">Oxidoreductase</keyword>
<gene>
    <name evidence="5" type="ORF">GLAREA_05189</name>
</gene>
<dbReference type="GeneID" id="19464243"/>
<dbReference type="KEGG" id="glz:GLAREA_05189"/>
<dbReference type="PANTHER" id="PTHR43245">
    <property type="entry name" value="BIFUNCTIONAL POLYMYXIN RESISTANCE PROTEIN ARNA"/>
    <property type="match status" value="1"/>
</dbReference>
<dbReference type="InterPro" id="IPR050177">
    <property type="entry name" value="Lipid_A_modif_metabolic_enz"/>
</dbReference>
<reference evidence="5 6" key="1">
    <citation type="journal article" date="2013" name="BMC Genomics">
        <title>Genomics-driven discovery of the pneumocandin biosynthetic gene cluster in the fungus Glarea lozoyensis.</title>
        <authorList>
            <person name="Chen L."/>
            <person name="Yue Q."/>
            <person name="Zhang X."/>
            <person name="Xiang M."/>
            <person name="Wang C."/>
            <person name="Li S."/>
            <person name="Che Y."/>
            <person name="Ortiz-Lopez F.J."/>
            <person name="Bills G.F."/>
            <person name="Liu X."/>
            <person name="An Z."/>
        </authorList>
    </citation>
    <scope>NUCLEOTIDE SEQUENCE [LARGE SCALE GENOMIC DNA]</scope>
    <source>
        <strain evidence="6">ATCC 20868 / MF5171</strain>
    </source>
</reference>
<keyword evidence="3" id="KW-0472">Membrane</keyword>
<dbReference type="GO" id="GO:0016616">
    <property type="term" value="F:oxidoreductase activity, acting on the CH-OH group of donors, NAD or NADP as acceptor"/>
    <property type="evidence" value="ECO:0007669"/>
    <property type="project" value="InterPro"/>
</dbReference>
<proteinExistence type="inferred from homology"/>